<dbReference type="InterPro" id="IPR036909">
    <property type="entry name" value="Cyt_c-like_dom_sf"/>
</dbReference>
<evidence type="ECO:0000256" key="1">
    <source>
        <dbReference type="SAM" id="SignalP"/>
    </source>
</evidence>
<organism evidence="2 3">
    <name type="scientific">Rhizorhabdus histidinilytica</name>
    <dbReference type="NCBI Taxonomy" id="439228"/>
    <lineage>
        <taxon>Bacteria</taxon>
        <taxon>Pseudomonadati</taxon>
        <taxon>Pseudomonadota</taxon>
        <taxon>Alphaproteobacteria</taxon>
        <taxon>Sphingomonadales</taxon>
        <taxon>Sphingomonadaceae</taxon>
        <taxon>Rhizorhabdus</taxon>
    </lineage>
</organism>
<sequence>MRDRTWLAAGLCALVAATALSAVSRAAPRFTVKSTSVELPYDETAYPEGPGAEVMNANCASCHSASMVLLQPKLSREQWTGIVRKMRDVYRAPVADEDVPAIIDYLAKLSPR</sequence>
<dbReference type="SUPFAM" id="SSF46626">
    <property type="entry name" value="Cytochrome c"/>
    <property type="match status" value="1"/>
</dbReference>
<dbReference type="Proteomes" id="UP000189818">
    <property type="component" value="Unassembled WGS sequence"/>
</dbReference>
<accession>A0A1T5BIJ2</accession>
<evidence type="ECO:0000313" key="3">
    <source>
        <dbReference type="Proteomes" id="UP000189818"/>
    </source>
</evidence>
<feature type="signal peptide" evidence="1">
    <location>
        <begin position="1"/>
        <end position="26"/>
    </location>
</feature>
<proteinExistence type="predicted"/>
<dbReference type="AlphaFoldDB" id="A0A1T5BIJ2"/>
<dbReference type="EMBL" id="FUYM01000003">
    <property type="protein sequence ID" value="SKB46820.1"/>
    <property type="molecule type" value="Genomic_DNA"/>
</dbReference>
<reference evidence="3" key="1">
    <citation type="submission" date="2017-02" db="EMBL/GenBank/DDBJ databases">
        <authorList>
            <person name="Varghese N."/>
            <person name="Submissions S."/>
        </authorList>
    </citation>
    <scope>NUCLEOTIDE SEQUENCE [LARGE SCALE GENOMIC DNA]</scope>
    <source>
        <strain evidence="3">UM2</strain>
    </source>
</reference>
<dbReference type="GO" id="GO:0009055">
    <property type="term" value="F:electron transfer activity"/>
    <property type="evidence" value="ECO:0007669"/>
    <property type="project" value="InterPro"/>
</dbReference>
<dbReference type="OrthoDB" id="9789237at2"/>
<keyword evidence="3" id="KW-1185">Reference proteome</keyword>
<name>A0A1T5BIJ2_9SPHN</name>
<dbReference type="RefSeq" id="WP_079647376.1">
    <property type="nucleotide sequence ID" value="NZ_FUYM01000003.1"/>
</dbReference>
<dbReference type="STRING" id="439228.SAMN06295920_10331"/>
<dbReference type="Gene3D" id="1.10.760.10">
    <property type="entry name" value="Cytochrome c-like domain"/>
    <property type="match status" value="1"/>
</dbReference>
<keyword evidence="1" id="KW-0732">Signal</keyword>
<evidence type="ECO:0000313" key="2">
    <source>
        <dbReference type="EMBL" id="SKB46820.1"/>
    </source>
</evidence>
<gene>
    <name evidence="2" type="ORF">SAMN06295920_10331</name>
</gene>
<dbReference type="GO" id="GO:0020037">
    <property type="term" value="F:heme binding"/>
    <property type="evidence" value="ECO:0007669"/>
    <property type="project" value="InterPro"/>
</dbReference>
<feature type="chain" id="PRO_5012640026" evidence="1">
    <location>
        <begin position="27"/>
        <end position="112"/>
    </location>
</feature>
<protein>
    <submittedName>
        <fullName evidence="2">Sulfite dehydrogenase (Cytochrome) subunit SorB</fullName>
    </submittedName>
</protein>